<accession>A0A8S1RP99</accession>
<evidence type="ECO:0000313" key="1">
    <source>
        <dbReference type="EMBL" id="CAD8128514.1"/>
    </source>
</evidence>
<gene>
    <name evidence="1" type="ORF">PSON_ATCC_30995.1.T1900015</name>
</gene>
<reference evidence="1" key="1">
    <citation type="submission" date="2021-01" db="EMBL/GenBank/DDBJ databases">
        <authorList>
            <consortium name="Genoscope - CEA"/>
            <person name="William W."/>
        </authorList>
    </citation>
    <scope>NUCLEOTIDE SEQUENCE</scope>
</reference>
<comment type="caution">
    <text evidence="1">The sequence shown here is derived from an EMBL/GenBank/DDBJ whole genome shotgun (WGS) entry which is preliminary data.</text>
</comment>
<protein>
    <submittedName>
        <fullName evidence="1">Uncharacterized protein</fullName>
    </submittedName>
</protein>
<dbReference type="Proteomes" id="UP000692954">
    <property type="component" value="Unassembled WGS sequence"/>
</dbReference>
<name>A0A8S1RP99_9CILI</name>
<evidence type="ECO:0000313" key="2">
    <source>
        <dbReference type="Proteomes" id="UP000692954"/>
    </source>
</evidence>
<organism evidence="1 2">
    <name type="scientific">Paramecium sonneborni</name>
    <dbReference type="NCBI Taxonomy" id="65129"/>
    <lineage>
        <taxon>Eukaryota</taxon>
        <taxon>Sar</taxon>
        <taxon>Alveolata</taxon>
        <taxon>Ciliophora</taxon>
        <taxon>Intramacronucleata</taxon>
        <taxon>Oligohymenophorea</taxon>
        <taxon>Peniculida</taxon>
        <taxon>Parameciidae</taxon>
        <taxon>Paramecium</taxon>
    </lineage>
</organism>
<proteinExistence type="predicted"/>
<sequence length="296" mass="35651">MISHLLSEHYFFTSFNHRKQQPLDNHISSNKIFKKSEIQGCCRNLKNRHLDCKGEQYEKRDLSNATNDNQLLKPETVRQNNQLKSKPAVSRYMKKLIISNFIENRQTFYSCTPMQPIYDQFLNRYEQKQRDREFQHHYFNRVYKHHLSKAIQYTLSQVLNFLSFDDIFKVNLDQSDFHKYLQRQPKLLRNSVSSIDLFNFQQSQFDNQFLTTNRKIQLITNVFQDPHFNAQDRQVLYQVIIFQIKQTQKSLLKLEKASNGIKALNRFQIKKESHLEQLTQILDFMQNNYDKLVKLI</sequence>
<keyword evidence="2" id="KW-1185">Reference proteome</keyword>
<dbReference type="OrthoDB" id="287914at2759"/>
<dbReference type="EMBL" id="CAJJDN010000190">
    <property type="protein sequence ID" value="CAD8128514.1"/>
    <property type="molecule type" value="Genomic_DNA"/>
</dbReference>
<dbReference type="AlphaFoldDB" id="A0A8S1RP99"/>